<accession>A0ACC4BKW7</accession>
<gene>
    <name evidence="1" type="ORF">D5086_020514</name>
</gene>
<comment type="caution">
    <text evidence="1">The sequence shown here is derived from an EMBL/GenBank/DDBJ whole genome shotgun (WGS) entry which is preliminary data.</text>
</comment>
<protein>
    <submittedName>
        <fullName evidence="1">Uncharacterized protein</fullName>
    </submittedName>
</protein>
<name>A0ACC4BKW7_POPAL</name>
<evidence type="ECO:0000313" key="1">
    <source>
        <dbReference type="EMBL" id="KAL3579010.1"/>
    </source>
</evidence>
<organism evidence="1 2">
    <name type="scientific">Populus alba</name>
    <name type="common">White poplar</name>
    <dbReference type="NCBI Taxonomy" id="43335"/>
    <lineage>
        <taxon>Eukaryota</taxon>
        <taxon>Viridiplantae</taxon>
        <taxon>Streptophyta</taxon>
        <taxon>Embryophyta</taxon>
        <taxon>Tracheophyta</taxon>
        <taxon>Spermatophyta</taxon>
        <taxon>Magnoliopsida</taxon>
        <taxon>eudicotyledons</taxon>
        <taxon>Gunneridae</taxon>
        <taxon>Pentapetalae</taxon>
        <taxon>rosids</taxon>
        <taxon>fabids</taxon>
        <taxon>Malpighiales</taxon>
        <taxon>Salicaceae</taxon>
        <taxon>Saliceae</taxon>
        <taxon>Populus</taxon>
    </lineage>
</organism>
<sequence>MEMDMACKISTEVSVIEILVSLVSLTLCCRTCRFRCEDEGVNLLIVACGDSISVNVEMVYNGVVLRDDFGLTGLNDG</sequence>
<evidence type="ECO:0000313" key="2">
    <source>
        <dbReference type="Proteomes" id="UP000309997"/>
    </source>
</evidence>
<proteinExistence type="predicted"/>
<keyword evidence="2" id="KW-1185">Reference proteome</keyword>
<dbReference type="Proteomes" id="UP000309997">
    <property type="component" value="Unassembled WGS sequence"/>
</dbReference>
<dbReference type="EMBL" id="RCHU02000010">
    <property type="protein sequence ID" value="KAL3579010.1"/>
    <property type="molecule type" value="Genomic_DNA"/>
</dbReference>
<reference evidence="1 2" key="1">
    <citation type="journal article" date="2024" name="Plant Biotechnol. J.">
        <title>Genome and CRISPR/Cas9 system of a widespread forest tree (Populus alba) in the world.</title>
        <authorList>
            <person name="Liu Y.J."/>
            <person name="Jiang P.F."/>
            <person name="Han X.M."/>
            <person name="Li X.Y."/>
            <person name="Wang H.M."/>
            <person name="Wang Y.J."/>
            <person name="Wang X.X."/>
            <person name="Zeng Q.Y."/>
        </authorList>
    </citation>
    <scope>NUCLEOTIDE SEQUENCE [LARGE SCALE GENOMIC DNA]</scope>
    <source>
        <strain evidence="2">cv. PAL-ZL1</strain>
    </source>
</reference>